<dbReference type="GO" id="GO:0032259">
    <property type="term" value="P:methylation"/>
    <property type="evidence" value="ECO:0007669"/>
    <property type="project" value="UniProtKB-KW"/>
</dbReference>
<dbReference type="RefSeq" id="WP_344980314.1">
    <property type="nucleotide sequence ID" value="NZ_BAABFN010000007.1"/>
</dbReference>
<evidence type="ECO:0000313" key="2">
    <source>
        <dbReference type="Proteomes" id="UP001501207"/>
    </source>
</evidence>
<dbReference type="GO" id="GO:0008168">
    <property type="term" value="F:methyltransferase activity"/>
    <property type="evidence" value="ECO:0007669"/>
    <property type="project" value="UniProtKB-KW"/>
</dbReference>
<dbReference type="InterPro" id="IPR029063">
    <property type="entry name" value="SAM-dependent_MTases_sf"/>
</dbReference>
<keyword evidence="1" id="KW-0808">Transferase</keyword>
<gene>
    <name evidence="1" type="ORF">GCM10023143_27600</name>
</gene>
<dbReference type="Gene3D" id="3.40.50.150">
    <property type="entry name" value="Vaccinia Virus protein VP39"/>
    <property type="match status" value="1"/>
</dbReference>
<accession>A0ABP8G2D6</accession>
<sequence>MPLIHRHHCPLCHSESIHPALKARDHTVSGKIFSIWHCDACTGRFTQDAPDEAESGKYYQSEAYISHSDTRKGIINRLYHIARGRAMQQKKHWVTRYSGHHTGALLDIGCGTGAFLATMKQAGWQVTGIEPDETARKNALALHRVEPLTPDALFSLPDGAFRVITLWHVLEHVHALHEYMDEMLRLLQPGGTLFLALPNFTAADALYYKADWAAYDVPRHLYHFSPAALASLAGQQGFRVGHQIPMPFDAFYISLLSEKYRHGHTRLPAGFLQGLRSWLHARKYPARSSSLTYVLRPSRTAPSGEAIL</sequence>
<proteinExistence type="predicted"/>
<name>A0ABP8G2D6_9BACT</name>
<reference evidence="2" key="1">
    <citation type="journal article" date="2019" name="Int. J. Syst. Evol. Microbiol.">
        <title>The Global Catalogue of Microorganisms (GCM) 10K type strain sequencing project: providing services to taxonomists for standard genome sequencing and annotation.</title>
        <authorList>
            <consortium name="The Broad Institute Genomics Platform"/>
            <consortium name="The Broad Institute Genome Sequencing Center for Infectious Disease"/>
            <person name="Wu L."/>
            <person name="Ma J."/>
        </authorList>
    </citation>
    <scope>NUCLEOTIDE SEQUENCE [LARGE SCALE GENOMIC DNA]</scope>
    <source>
        <strain evidence="2">JCM 17664</strain>
    </source>
</reference>
<dbReference type="CDD" id="cd02440">
    <property type="entry name" value="AdoMet_MTases"/>
    <property type="match status" value="1"/>
</dbReference>
<evidence type="ECO:0000313" key="1">
    <source>
        <dbReference type="EMBL" id="GAA4315951.1"/>
    </source>
</evidence>
<organism evidence="1 2">
    <name type="scientific">Compostibacter hankyongensis</name>
    <dbReference type="NCBI Taxonomy" id="1007089"/>
    <lineage>
        <taxon>Bacteria</taxon>
        <taxon>Pseudomonadati</taxon>
        <taxon>Bacteroidota</taxon>
        <taxon>Chitinophagia</taxon>
        <taxon>Chitinophagales</taxon>
        <taxon>Chitinophagaceae</taxon>
        <taxon>Compostibacter</taxon>
    </lineage>
</organism>
<dbReference type="EMBL" id="BAABFN010000007">
    <property type="protein sequence ID" value="GAA4315951.1"/>
    <property type="molecule type" value="Genomic_DNA"/>
</dbReference>
<dbReference type="Proteomes" id="UP001501207">
    <property type="component" value="Unassembled WGS sequence"/>
</dbReference>
<dbReference type="SUPFAM" id="SSF53335">
    <property type="entry name" value="S-adenosyl-L-methionine-dependent methyltransferases"/>
    <property type="match status" value="1"/>
</dbReference>
<keyword evidence="2" id="KW-1185">Reference proteome</keyword>
<dbReference type="PANTHER" id="PTHR43861:SF6">
    <property type="entry name" value="METHYLTRANSFERASE TYPE 11"/>
    <property type="match status" value="1"/>
</dbReference>
<keyword evidence="1" id="KW-0489">Methyltransferase</keyword>
<protein>
    <submittedName>
        <fullName evidence="1">Class I SAM-dependent methyltransferase</fullName>
    </submittedName>
</protein>
<dbReference type="PANTHER" id="PTHR43861">
    <property type="entry name" value="TRANS-ACONITATE 2-METHYLTRANSFERASE-RELATED"/>
    <property type="match status" value="1"/>
</dbReference>
<comment type="caution">
    <text evidence="1">The sequence shown here is derived from an EMBL/GenBank/DDBJ whole genome shotgun (WGS) entry which is preliminary data.</text>
</comment>
<dbReference type="Pfam" id="PF13489">
    <property type="entry name" value="Methyltransf_23"/>
    <property type="match status" value="1"/>
</dbReference>